<accession>A0ABP9SZT5</accession>
<proteinExistence type="predicted"/>
<protein>
    <submittedName>
        <fullName evidence="2">Uncharacterized protein</fullName>
    </submittedName>
</protein>
<dbReference type="EMBL" id="BAABJR010000005">
    <property type="protein sequence ID" value="GAA5207582.1"/>
    <property type="molecule type" value="Genomic_DNA"/>
</dbReference>
<feature type="region of interest" description="Disordered" evidence="1">
    <location>
        <begin position="45"/>
        <end position="79"/>
    </location>
</feature>
<evidence type="ECO:0000256" key="1">
    <source>
        <dbReference type="SAM" id="MobiDB-lite"/>
    </source>
</evidence>
<sequence length="116" mass="12655">MDSADRIASDFDEGLTYVNDNGNLAISKEVLAAFRKLSEGTVVWERAGPGSGAGARRMTRRASGRPTDPSPGLAAESRRGKRITCVNRSRRIDQCAYRLLTTQHFPPTRTRAAFSG</sequence>
<dbReference type="Pfam" id="PF22266">
    <property type="entry name" value="DUF6953"/>
    <property type="match status" value="1"/>
</dbReference>
<reference evidence="3" key="1">
    <citation type="journal article" date="2019" name="Int. J. Syst. Evol. Microbiol.">
        <title>The Global Catalogue of Microorganisms (GCM) 10K type strain sequencing project: providing services to taxonomists for standard genome sequencing and annotation.</title>
        <authorList>
            <consortium name="The Broad Institute Genomics Platform"/>
            <consortium name="The Broad Institute Genome Sequencing Center for Infectious Disease"/>
            <person name="Wu L."/>
            <person name="Ma J."/>
        </authorList>
    </citation>
    <scope>NUCLEOTIDE SEQUENCE [LARGE SCALE GENOMIC DNA]</scope>
    <source>
        <strain evidence="3">JCM 18306</strain>
    </source>
</reference>
<dbReference type="RefSeq" id="WP_425588787.1">
    <property type="nucleotide sequence ID" value="NZ_BAABJR010000005.1"/>
</dbReference>
<gene>
    <name evidence="2" type="ORF">GCM10023323_23680</name>
</gene>
<organism evidence="2 3">
    <name type="scientific">Streptomyces thinghirensis</name>
    <dbReference type="NCBI Taxonomy" id="551547"/>
    <lineage>
        <taxon>Bacteria</taxon>
        <taxon>Bacillati</taxon>
        <taxon>Actinomycetota</taxon>
        <taxon>Actinomycetes</taxon>
        <taxon>Kitasatosporales</taxon>
        <taxon>Streptomycetaceae</taxon>
        <taxon>Streptomyces</taxon>
    </lineage>
</organism>
<dbReference type="InterPro" id="IPR054228">
    <property type="entry name" value="DUF6953"/>
</dbReference>
<evidence type="ECO:0000313" key="3">
    <source>
        <dbReference type="Proteomes" id="UP001499878"/>
    </source>
</evidence>
<keyword evidence="3" id="KW-1185">Reference proteome</keyword>
<dbReference type="Proteomes" id="UP001499878">
    <property type="component" value="Unassembled WGS sequence"/>
</dbReference>
<evidence type="ECO:0000313" key="2">
    <source>
        <dbReference type="EMBL" id="GAA5207582.1"/>
    </source>
</evidence>
<name>A0ABP9SZT5_9ACTN</name>
<comment type="caution">
    <text evidence="2">The sequence shown here is derived from an EMBL/GenBank/DDBJ whole genome shotgun (WGS) entry which is preliminary data.</text>
</comment>